<dbReference type="AlphaFoldDB" id="A0A918YHI1"/>
<dbReference type="Proteomes" id="UP000655443">
    <property type="component" value="Unassembled WGS sequence"/>
</dbReference>
<dbReference type="InterPro" id="IPR011051">
    <property type="entry name" value="RmlC_Cupin_sf"/>
</dbReference>
<dbReference type="Gene3D" id="2.60.120.10">
    <property type="entry name" value="Jelly Rolls"/>
    <property type="match status" value="1"/>
</dbReference>
<evidence type="ECO:0000259" key="1">
    <source>
        <dbReference type="Pfam" id="PF07883"/>
    </source>
</evidence>
<dbReference type="InterPro" id="IPR014710">
    <property type="entry name" value="RmlC-like_jellyroll"/>
</dbReference>
<proteinExistence type="predicted"/>
<comment type="caution">
    <text evidence="2">The sequence shown here is derived from an EMBL/GenBank/DDBJ whole genome shotgun (WGS) entry which is preliminary data.</text>
</comment>
<organism evidence="2 3">
    <name type="scientific">Streptomyces alanosinicus</name>
    <dbReference type="NCBI Taxonomy" id="68171"/>
    <lineage>
        <taxon>Bacteria</taxon>
        <taxon>Bacillati</taxon>
        <taxon>Actinomycetota</taxon>
        <taxon>Actinomycetes</taxon>
        <taxon>Kitasatosporales</taxon>
        <taxon>Streptomycetaceae</taxon>
        <taxon>Streptomyces</taxon>
    </lineage>
</organism>
<name>A0A918YHI1_9ACTN</name>
<protein>
    <recommendedName>
        <fullName evidence="1">Cupin type-2 domain-containing protein</fullName>
    </recommendedName>
</protein>
<reference evidence="2" key="2">
    <citation type="submission" date="2020-09" db="EMBL/GenBank/DDBJ databases">
        <authorList>
            <person name="Sun Q."/>
            <person name="Ohkuma M."/>
        </authorList>
    </citation>
    <scope>NUCLEOTIDE SEQUENCE</scope>
    <source>
        <strain evidence="2">JCM 4714</strain>
    </source>
</reference>
<gene>
    <name evidence="2" type="ORF">GCM10010339_30910</name>
</gene>
<evidence type="ECO:0000313" key="3">
    <source>
        <dbReference type="Proteomes" id="UP000655443"/>
    </source>
</evidence>
<evidence type="ECO:0000313" key="2">
    <source>
        <dbReference type="EMBL" id="GHE03467.1"/>
    </source>
</evidence>
<sequence>METVSVTAGRMTLVVDGTEHPLAAGQTATFDDDTAHTCRGAGTGPGHLIMTVQLPPGPARAE</sequence>
<keyword evidence="3" id="KW-1185">Reference proteome</keyword>
<dbReference type="Pfam" id="PF07883">
    <property type="entry name" value="Cupin_2"/>
    <property type="match status" value="1"/>
</dbReference>
<feature type="domain" description="Cupin type-2" evidence="1">
    <location>
        <begin position="2"/>
        <end position="51"/>
    </location>
</feature>
<dbReference type="EMBL" id="BMVG01000006">
    <property type="protein sequence ID" value="GHE03467.1"/>
    <property type="molecule type" value="Genomic_DNA"/>
</dbReference>
<dbReference type="SUPFAM" id="SSF51182">
    <property type="entry name" value="RmlC-like cupins"/>
    <property type="match status" value="1"/>
</dbReference>
<dbReference type="InterPro" id="IPR013096">
    <property type="entry name" value="Cupin_2"/>
</dbReference>
<dbReference type="CDD" id="cd02209">
    <property type="entry name" value="cupin_XRE_C"/>
    <property type="match status" value="1"/>
</dbReference>
<accession>A0A918YHI1</accession>
<reference evidence="2" key="1">
    <citation type="journal article" date="2014" name="Int. J. Syst. Evol. Microbiol.">
        <title>Complete genome sequence of Corynebacterium casei LMG S-19264T (=DSM 44701T), isolated from a smear-ripened cheese.</title>
        <authorList>
            <consortium name="US DOE Joint Genome Institute (JGI-PGF)"/>
            <person name="Walter F."/>
            <person name="Albersmeier A."/>
            <person name="Kalinowski J."/>
            <person name="Ruckert C."/>
        </authorList>
    </citation>
    <scope>NUCLEOTIDE SEQUENCE</scope>
    <source>
        <strain evidence="2">JCM 4714</strain>
    </source>
</reference>